<protein>
    <submittedName>
        <fullName evidence="2">Uncharacterized protein</fullName>
    </submittedName>
</protein>
<feature type="region of interest" description="Disordered" evidence="1">
    <location>
        <begin position="51"/>
        <end position="165"/>
    </location>
</feature>
<reference evidence="3" key="2">
    <citation type="submission" date="2024-04" db="EMBL/GenBank/DDBJ databases">
        <authorList>
            <person name="Chen Y."/>
            <person name="Shah S."/>
            <person name="Dougan E. K."/>
            <person name="Thang M."/>
            <person name="Chan C."/>
        </authorList>
    </citation>
    <scope>NUCLEOTIDE SEQUENCE [LARGE SCALE GENOMIC DNA]</scope>
</reference>
<evidence type="ECO:0000313" key="3">
    <source>
        <dbReference type="EMBL" id="CAL1151813.1"/>
    </source>
</evidence>
<keyword evidence="4" id="KW-1185">Reference proteome</keyword>
<dbReference type="EMBL" id="CAMXCT030002480">
    <property type="protein sequence ID" value="CAL4785750.1"/>
    <property type="molecule type" value="Genomic_DNA"/>
</dbReference>
<reference evidence="2" key="1">
    <citation type="submission" date="2022-10" db="EMBL/GenBank/DDBJ databases">
        <authorList>
            <person name="Chen Y."/>
            <person name="Dougan E. K."/>
            <person name="Chan C."/>
            <person name="Rhodes N."/>
            <person name="Thang M."/>
        </authorList>
    </citation>
    <scope>NUCLEOTIDE SEQUENCE</scope>
</reference>
<feature type="compositionally biased region" description="Basic residues" evidence="1">
    <location>
        <begin position="339"/>
        <end position="358"/>
    </location>
</feature>
<evidence type="ECO:0000256" key="1">
    <source>
        <dbReference type="SAM" id="MobiDB-lite"/>
    </source>
</evidence>
<gene>
    <name evidence="2" type="ORF">C1SCF055_LOCUS24740</name>
</gene>
<evidence type="ECO:0000313" key="4">
    <source>
        <dbReference type="Proteomes" id="UP001152797"/>
    </source>
</evidence>
<accession>A0A9P1CX03</accession>
<sequence length="1260" mass="140775">MKKQPKRKQSSSQADLSTNSKEKKGKAAAATVCKGDLSDDDLELVENALELPIGVSKAGNKTKKKPAAAKAVAKKKPEKKKSKQSEAGEKGKKDSKKGSPTKKGNKDKGGYTDVQISPGQEKELFPEVPSEQTVLVTPTERACSPTCGGTTGGSPTSPTSEAPTAVGELAEGTWQMAKRVRELAAAETGQGRPAPGWRLLPAMDLSSSTEEEKAASLQHIGSCHGKGPGKSKQDWFEMEQYMSMMEEEGGFMPSEGSSSTERPAAHKAAATETTVLAIADTEVMENNEDDKQEEDNGIQEEHGEEENETKAGEEEEKENEDGTTKPKTAKTNKQNKLYTKPKAKASGKTLKKNMKRPASKGQDDDDEKKKETLAAKCEKWQHLGQQGKRRFAEDEEEEGEDDDQDNTEEKRHRGKARKFKKMADSGAIPDHIMQIFEKEASKHPKPRKFKSDLINKLFKEDGNGGYTMCADDPWFQQQKEMLHKKYGRDEHQGTPRDVFAYQVFHGNFDALDAAIQRGSVQQWDQDGVEFCGYRKTKAGVANEKQEATKFGGKQVQLKGSQYQALNKAFKSMSWNFSDPQQNTLPLGNGGANSSGSGKSKPIENAGLTKEMMETLAEAKNAHEKLHSTAMKLLHKCSCLDDKKEFKATVIALKDWSLKNDSILTWQELPDEQALTPTNFGVFMTEQAVATKKLNEEVEKFKEVQYLAMKCKHDFQNAGAAPPHDIVFLSSMGTSGAHKQNMHKALLGFANKGCLLPRVFMPSITFKAPYNKLLQFMLLPHLVFSQIYHCYKNAWDTIIVPSQQRLKEFWTLQKQHPAFAGHPVLASNPQFATKMVPLAFHGDGTPVIGIGKIWSRQLTTFSWNSLLGKGSTKSMQMQVWSCFDETMVPSTLAEFWHILAWSFEWLRKGVFPDVDHLGNKFEPNTFDGQKAGEYLADGYAGLLWSLQGDLEYFTSVLKLPHYSSKSGPCSLCKCTGDASPMTWKDCRLTAPWVNSQWKPHEWHMWENKSPCPFFQLLPGLSAVAVSYDFMHSKYLGTDMVFLASCLWLLCYRVLPGDDPLANLQTCWAKISAVYKENKIADRYRGMSKLSLFERKKGGPKLKGRAAQVASLAIPMFHLWADNMDDGNILHKKIKTWLKMNMLTEQILKENAEGLALESECCSKFKTMSFAMAQLHRDLAQSYMDEEVTLFSDIPKIHTWLHSVLSSHVLSPRLTWCFRQEDYMSVQRTLAKSCCKGLKGPQVTAKIISKVRIAMHIHLSSF</sequence>
<organism evidence="2">
    <name type="scientific">Cladocopium goreaui</name>
    <dbReference type="NCBI Taxonomy" id="2562237"/>
    <lineage>
        <taxon>Eukaryota</taxon>
        <taxon>Sar</taxon>
        <taxon>Alveolata</taxon>
        <taxon>Dinophyceae</taxon>
        <taxon>Suessiales</taxon>
        <taxon>Symbiodiniaceae</taxon>
        <taxon>Cladocopium</taxon>
    </lineage>
</organism>
<feature type="compositionally biased region" description="Basic residues" evidence="1">
    <location>
        <begin position="60"/>
        <end position="82"/>
    </location>
</feature>
<feature type="region of interest" description="Disordered" evidence="1">
    <location>
        <begin position="1"/>
        <end position="39"/>
    </location>
</feature>
<feature type="compositionally biased region" description="Basic and acidic residues" evidence="1">
    <location>
        <begin position="367"/>
        <end position="381"/>
    </location>
</feature>
<feature type="compositionally biased region" description="Acidic residues" evidence="1">
    <location>
        <begin position="393"/>
        <end position="406"/>
    </location>
</feature>
<dbReference type="AlphaFoldDB" id="A0A9P1CX03"/>
<proteinExistence type="predicted"/>
<dbReference type="EMBL" id="CAMXCT010002480">
    <property type="protein sequence ID" value="CAI3998438.1"/>
    <property type="molecule type" value="Genomic_DNA"/>
</dbReference>
<feature type="region of interest" description="Disordered" evidence="1">
    <location>
        <begin position="580"/>
        <end position="603"/>
    </location>
</feature>
<dbReference type="EMBL" id="CAMXCT020002480">
    <property type="protein sequence ID" value="CAL1151813.1"/>
    <property type="molecule type" value="Genomic_DNA"/>
</dbReference>
<name>A0A9P1CX03_9DINO</name>
<feature type="compositionally biased region" description="Acidic residues" evidence="1">
    <location>
        <begin position="282"/>
        <end position="321"/>
    </location>
</feature>
<evidence type="ECO:0000313" key="2">
    <source>
        <dbReference type="EMBL" id="CAI3998438.1"/>
    </source>
</evidence>
<feature type="region of interest" description="Disordered" evidence="1">
    <location>
        <begin position="249"/>
        <end position="422"/>
    </location>
</feature>
<dbReference type="Proteomes" id="UP001152797">
    <property type="component" value="Unassembled WGS sequence"/>
</dbReference>
<dbReference type="OrthoDB" id="480100at2759"/>
<feature type="compositionally biased region" description="Low complexity" evidence="1">
    <location>
        <begin position="142"/>
        <end position="165"/>
    </location>
</feature>
<comment type="caution">
    <text evidence="2">The sequence shown here is derived from an EMBL/GenBank/DDBJ whole genome shotgun (WGS) entry which is preliminary data.</text>
</comment>
<feature type="compositionally biased region" description="Basic and acidic residues" evidence="1">
    <location>
        <begin position="83"/>
        <end position="92"/>
    </location>
</feature>
<feature type="compositionally biased region" description="Basic residues" evidence="1">
    <location>
        <begin position="93"/>
        <end position="103"/>
    </location>
</feature>